<protein>
    <submittedName>
        <fullName evidence="1">Uncharacterized protein</fullName>
    </submittedName>
</protein>
<dbReference type="STRING" id="313595.P700755_002392"/>
<accession>K4IJ90</accession>
<dbReference type="HOGENOM" id="CLU_165914_0_0_10"/>
<reference evidence="1" key="1">
    <citation type="submission" date="2006-03" db="EMBL/GenBank/DDBJ databases">
        <authorList>
            <person name="Bowman J."/>
            <person name="Ferriera S."/>
            <person name="Johnson J."/>
            <person name="Kravitz S."/>
            <person name="Halpern A."/>
            <person name="Remington K."/>
            <person name="Beeson K."/>
            <person name="Tran B."/>
            <person name="Rogers Y.-H."/>
            <person name="Friedman R."/>
            <person name="Venter J.C."/>
        </authorList>
    </citation>
    <scope>NUCLEOTIDE SEQUENCE [LARGE SCALE GENOMIC DNA]</scope>
    <source>
        <strain evidence="1">ATCC 700755</strain>
    </source>
</reference>
<proteinExistence type="predicted"/>
<dbReference type="KEGG" id="ptq:P700755_002392"/>
<gene>
    <name evidence="1" type="ordered locus">P700755_002392</name>
</gene>
<dbReference type="RefSeq" id="WP_015024738.1">
    <property type="nucleotide sequence ID" value="NC_018721.1"/>
</dbReference>
<evidence type="ECO:0000313" key="2">
    <source>
        <dbReference type="Proteomes" id="UP000008514"/>
    </source>
</evidence>
<keyword evidence="2" id="KW-1185">Reference proteome</keyword>
<dbReference type="EMBL" id="CP003879">
    <property type="protein sequence ID" value="AFU69166.1"/>
    <property type="molecule type" value="Genomic_DNA"/>
</dbReference>
<dbReference type="AlphaFoldDB" id="K4IJ90"/>
<sequence length="137" mass="16169">MKSRIVIDENGNKFWMLPNTSMFHREDGPAAELDSGGKHWYIKGQRHREDGPAVIAADGRKHWYINGQRHREDGPAIIDADGHKEWWVNGERHREDGPATEYPEAGYKEWWVNDIQYTEQRHKHKMRSKKLKKLLNV</sequence>
<evidence type="ECO:0000313" key="1">
    <source>
        <dbReference type="EMBL" id="AFU69166.1"/>
    </source>
</evidence>
<dbReference type="Proteomes" id="UP000008514">
    <property type="component" value="Chromosome"/>
</dbReference>
<reference evidence="1" key="2">
    <citation type="submission" date="2012-09" db="EMBL/GenBank/DDBJ databases">
        <title>The complete sequence of Psychroflexus torquis an extreme psychrophile from sea-ice that is stimulated by light.</title>
        <authorList>
            <person name="Feng S."/>
            <person name="Powell S.M."/>
            <person name="Bowman J.P."/>
        </authorList>
    </citation>
    <scope>NUCLEOTIDE SEQUENCE [LARGE SCALE GENOMIC DNA]</scope>
    <source>
        <strain evidence="1">ATCC 700755</strain>
    </source>
</reference>
<name>K4IJ90_PSYTT</name>
<organism evidence="1 2">
    <name type="scientific">Psychroflexus torquis (strain ATCC 700755 / CIP 106069 / ACAM 623)</name>
    <dbReference type="NCBI Taxonomy" id="313595"/>
    <lineage>
        <taxon>Bacteria</taxon>
        <taxon>Pseudomonadati</taxon>
        <taxon>Bacteroidota</taxon>
        <taxon>Flavobacteriia</taxon>
        <taxon>Flavobacteriales</taxon>
        <taxon>Flavobacteriaceae</taxon>
        <taxon>Psychroflexus</taxon>
    </lineage>
</organism>